<evidence type="ECO:0000313" key="1">
    <source>
        <dbReference type="EMBL" id="AKE44829.1"/>
    </source>
</evidence>
<dbReference type="RefSeq" id="YP_009189583.1">
    <property type="nucleotide sequence ID" value="NC_028676.1"/>
</dbReference>
<organism evidence="1 2">
    <name type="scientific">Sinorhizobium phage phiM9</name>
    <dbReference type="NCBI Taxonomy" id="1636182"/>
    <lineage>
        <taxon>Viruses</taxon>
        <taxon>Duplodnaviria</taxon>
        <taxon>Heunggongvirae</taxon>
        <taxon>Uroviricota</taxon>
        <taxon>Caudoviricetes</taxon>
        <taxon>Pootjesviridae</taxon>
        <taxon>Emnonavirus</taxon>
        <taxon>Emnonavirus phiM9</taxon>
    </lineage>
</organism>
<dbReference type="GeneID" id="26517881"/>
<gene>
    <name evidence="1" type="ORF">Sm_phiM9_202</name>
</gene>
<reference evidence="2" key="2">
    <citation type="submission" date="2015-03" db="EMBL/GenBank/DDBJ databases">
        <title>The genome and structure of Sinorhizobium meliloti phage phiM9.</title>
        <authorList>
            <person name="Johnson M.C."/>
            <person name="Tatum K.B."/>
            <person name="Lynn J.S."/>
            <person name="Brewer T.E."/>
            <person name="Washburn B.K."/>
            <person name="Stroupe M.E."/>
            <person name="Jones K.M."/>
        </authorList>
    </citation>
    <scope>NUCLEOTIDE SEQUENCE [LARGE SCALE GENOMIC DNA]</scope>
</reference>
<dbReference type="Proteomes" id="UP000033804">
    <property type="component" value="Segment"/>
</dbReference>
<proteinExistence type="predicted"/>
<dbReference type="KEGG" id="vg:26517881"/>
<dbReference type="EMBL" id="KP881232">
    <property type="protein sequence ID" value="AKE44829.1"/>
    <property type="molecule type" value="Genomic_DNA"/>
</dbReference>
<evidence type="ECO:0000313" key="2">
    <source>
        <dbReference type="Proteomes" id="UP000033804"/>
    </source>
</evidence>
<reference evidence="1 2" key="1">
    <citation type="journal article" date="2015" name="J. Virol.">
        <title>Sinorhizobium meliloti Phage ?M9 Defines a New Group of T4 Superfamily Phages with Unusual Genomic Features but a Common T=16 Capsid.</title>
        <authorList>
            <person name="Johnson M.C."/>
            <person name="Tatum K.B."/>
            <person name="Lynn J.S."/>
            <person name="Brewer T.E."/>
            <person name="Lu S."/>
            <person name="Washburn B.K."/>
            <person name="Stroupe M.E."/>
            <person name="Jones K.M."/>
        </authorList>
    </citation>
    <scope>NUCLEOTIDE SEQUENCE [LARGE SCALE GENOMIC DNA]</scope>
</reference>
<name>A0A0F6TH73_9CAUD</name>
<dbReference type="PROSITE" id="PS51257">
    <property type="entry name" value="PROKAR_LIPOPROTEIN"/>
    <property type="match status" value="1"/>
</dbReference>
<keyword evidence="2" id="KW-1185">Reference proteome</keyword>
<protein>
    <submittedName>
        <fullName evidence="1">Uncharacterized protein</fullName>
    </submittedName>
</protein>
<accession>A0A0F6TH73</accession>
<sequence length="74" mass="8205">MRSAAFGVIVGIFAVVLTSCIPDRGQCLESQKEWSTGKKKRRAARHGYTLETAPSNYTKDLCVKWEFPDGRGGK</sequence>